<organism evidence="8 9">
    <name type="scientific">Thermodesulfovibrio yellowstonii</name>
    <dbReference type="NCBI Taxonomy" id="28262"/>
    <lineage>
        <taxon>Bacteria</taxon>
        <taxon>Pseudomonadati</taxon>
        <taxon>Nitrospirota</taxon>
        <taxon>Thermodesulfovibrionia</taxon>
        <taxon>Thermodesulfovibrionales</taxon>
        <taxon>Thermodesulfovibrionaceae</taxon>
        <taxon>Thermodesulfovibrio</taxon>
    </lineage>
</organism>
<dbReference type="AlphaFoldDB" id="A0A9W6GI49"/>
<dbReference type="NCBIfam" id="NF045485">
    <property type="entry name" value="FPPsyn"/>
    <property type="match status" value="1"/>
</dbReference>
<keyword evidence="6" id="KW-0414">Isoprene biosynthesis</keyword>
<dbReference type="PROSITE" id="PS00723">
    <property type="entry name" value="POLYPRENYL_SYNTHASE_1"/>
    <property type="match status" value="1"/>
</dbReference>
<protein>
    <submittedName>
        <fullName evidence="8">Farnesyl-diphosphate synthase</fullName>
    </submittedName>
</protein>
<dbReference type="InterPro" id="IPR008949">
    <property type="entry name" value="Isoprenoid_synthase_dom_sf"/>
</dbReference>
<evidence type="ECO:0000256" key="5">
    <source>
        <dbReference type="ARBA" id="ARBA00022842"/>
    </source>
</evidence>
<gene>
    <name evidence="8" type="ORF">TISLANDTSLP1_20830</name>
</gene>
<comment type="cofactor">
    <cofactor evidence="1">
        <name>Mg(2+)</name>
        <dbReference type="ChEBI" id="CHEBI:18420"/>
    </cofactor>
</comment>
<dbReference type="SFLD" id="SFLDG01017">
    <property type="entry name" value="Polyprenyl_Transferase_Like"/>
    <property type="match status" value="1"/>
</dbReference>
<keyword evidence="9" id="KW-1185">Reference proteome</keyword>
<dbReference type="GO" id="GO:0005737">
    <property type="term" value="C:cytoplasm"/>
    <property type="evidence" value="ECO:0007669"/>
    <property type="project" value="UniProtKB-ARBA"/>
</dbReference>
<proteinExistence type="inferred from homology"/>
<comment type="caution">
    <text evidence="8">The sequence shown here is derived from an EMBL/GenBank/DDBJ whole genome shotgun (WGS) entry which is preliminary data.</text>
</comment>
<dbReference type="PROSITE" id="PS00444">
    <property type="entry name" value="POLYPRENYL_SYNTHASE_2"/>
    <property type="match status" value="1"/>
</dbReference>
<name>A0A9W6GI49_9BACT</name>
<dbReference type="SFLD" id="SFLDS00005">
    <property type="entry name" value="Isoprenoid_Synthase_Type_I"/>
    <property type="match status" value="1"/>
</dbReference>
<evidence type="ECO:0000313" key="8">
    <source>
        <dbReference type="EMBL" id="GLI54390.1"/>
    </source>
</evidence>
<dbReference type="InterPro" id="IPR033749">
    <property type="entry name" value="Polyprenyl_synt_CS"/>
</dbReference>
<keyword evidence="3 7" id="KW-0808">Transferase</keyword>
<keyword evidence="4" id="KW-0479">Metal-binding</keyword>
<evidence type="ECO:0000256" key="6">
    <source>
        <dbReference type="ARBA" id="ARBA00023229"/>
    </source>
</evidence>
<dbReference type="FunFam" id="1.10.600.10:FF:000001">
    <property type="entry name" value="Geranylgeranyl diphosphate synthase"/>
    <property type="match status" value="1"/>
</dbReference>
<evidence type="ECO:0000256" key="3">
    <source>
        <dbReference type="ARBA" id="ARBA00022679"/>
    </source>
</evidence>
<keyword evidence="5" id="KW-0460">Magnesium</keyword>
<comment type="similarity">
    <text evidence="2 7">Belongs to the FPP/GGPP synthase family.</text>
</comment>
<dbReference type="PANTHER" id="PTHR43281">
    <property type="entry name" value="FARNESYL DIPHOSPHATE SYNTHASE"/>
    <property type="match status" value="1"/>
</dbReference>
<evidence type="ECO:0000256" key="7">
    <source>
        <dbReference type="RuleBase" id="RU004466"/>
    </source>
</evidence>
<dbReference type="Gene3D" id="1.10.600.10">
    <property type="entry name" value="Farnesyl Diphosphate Synthase"/>
    <property type="match status" value="1"/>
</dbReference>
<dbReference type="GO" id="GO:0004659">
    <property type="term" value="F:prenyltransferase activity"/>
    <property type="evidence" value="ECO:0007669"/>
    <property type="project" value="InterPro"/>
</dbReference>
<dbReference type="PANTHER" id="PTHR43281:SF1">
    <property type="entry name" value="FARNESYL DIPHOSPHATE SYNTHASE"/>
    <property type="match status" value="1"/>
</dbReference>
<dbReference type="GO" id="GO:0016114">
    <property type="term" value="P:terpenoid biosynthetic process"/>
    <property type="evidence" value="ECO:0007669"/>
    <property type="project" value="UniProtKB-ARBA"/>
</dbReference>
<dbReference type="Proteomes" id="UP001144297">
    <property type="component" value="Unassembled WGS sequence"/>
</dbReference>
<accession>A0A9W6GI49</accession>
<dbReference type="InterPro" id="IPR053378">
    <property type="entry name" value="Prenyl_diphosphate_synthase"/>
</dbReference>
<evidence type="ECO:0000313" key="9">
    <source>
        <dbReference type="Proteomes" id="UP001144297"/>
    </source>
</evidence>
<evidence type="ECO:0000256" key="2">
    <source>
        <dbReference type="ARBA" id="ARBA00006706"/>
    </source>
</evidence>
<dbReference type="InterPro" id="IPR000092">
    <property type="entry name" value="Polyprenyl_synt"/>
</dbReference>
<dbReference type="GO" id="GO:0046872">
    <property type="term" value="F:metal ion binding"/>
    <property type="evidence" value="ECO:0007669"/>
    <property type="project" value="UniProtKB-KW"/>
</dbReference>
<dbReference type="Pfam" id="PF00348">
    <property type="entry name" value="polyprenyl_synt"/>
    <property type="match status" value="1"/>
</dbReference>
<reference evidence="8" key="1">
    <citation type="submission" date="2022-12" db="EMBL/GenBank/DDBJ databases">
        <title>Reference genome sequencing for broad-spectrum identification of bacterial and archaeal isolates by mass spectrometry.</title>
        <authorList>
            <person name="Sekiguchi Y."/>
            <person name="Tourlousse D.M."/>
        </authorList>
    </citation>
    <scope>NUCLEOTIDE SEQUENCE</scope>
    <source>
        <strain evidence="8">TSL-P1</strain>
    </source>
</reference>
<evidence type="ECO:0000256" key="4">
    <source>
        <dbReference type="ARBA" id="ARBA00022723"/>
    </source>
</evidence>
<dbReference type="EMBL" id="BSDX01000001">
    <property type="protein sequence ID" value="GLI54390.1"/>
    <property type="molecule type" value="Genomic_DNA"/>
</dbReference>
<dbReference type="CDD" id="cd00685">
    <property type="entry name" value="Trans_IPPS_HT"/>
    <property type="match status" value="1"/>
</dbReference>
<evidence type="ECO:0000256" key="1">
    <source>
        <dbReference type="ARBA" id="ARBA00001946"/>
    </source>
</evidence>
<sequence>MNFELKKYLKDKKAKIEEFIKSYFQTFSTPPILHDSVLYSLTAGGKRLRPILCIASYEACDGMENIVPYATAIEFIHTYSLIHDDLPAMDNDDLRRGKPTNHKVFGEGIAILAGDGLLTEAFTILSNKDYANISSNTLLKVISEISKAAGLRGMVAGQAYDLISEGKEPDERVVEFIHLYKTAAMIKASVKVGAILAEASEEKIKNLEIYGQSIGLAFQIVDDILDIEGTTEAMGKPKGSDIEKGKMTYPRVFGIEKSKQKAKELIDKALESLTMFNHKAEPLREIAHYIIKRTS</sequence>
<dbReference type="SUPFAM" id="SSF48576">
    <property type="entry name" value="Terpenoid synthases"/>
    <property type="match status" value="1"/>
</dbReference>